<dbReference type="PROSITE" id="PS50885">
    <property type="entry name" value="HAMP"/>
    <property type="match status" value="1"/>
</dbReference>
<feature type="transmembrane region" description="Helical" evidence="6">
    <location>
        <begin position="307"/>
        <end position="330"/>
    </location>
</feature>
<sequence length="690" mass="76417">MSIRQRVSLSIAGILFVGFLILTTFQIYRTISDLNAEIKENSKITSEKWSFEIQEHLNAMMGVIRGFRFALFYTSPPRESIISSMREILERNDDIFAIWLCYEPNAYEGRDAAFVKKPGHDKTGRFIPYLHRTPDGKINFEPLVDYDNPEGAGDYYLQVKKSNKAKVFGPYEYLAGGKKIQMISLVVPIYPKGKFMGAAGIDLDISTLQEKIGDTRPFRGKGHIAFLSSNGTYVMYGQDKTKLGKKIENPEHLKYYLDNLKLGKMFTIQHDGYTHYFSPFHIGKDPQFWALQISIPDSIFSDQISKVVLSSILISVVILVVVLFFLNFIFKKQISLRLEKAMAFSSQIANGNLAINAEEINQDEIGSLLDSMNQMKNSLVSIIGDIKHTVEKLGNQSNTMASTSQNLSDTSQTQASAAEESSAAVEELSASAENVGKSMEEAVVKMKEIDKSVLTLREEVQNINKEMEYLAKFASESREHAVVGETAMNESTRAMEDIGEKAERISEVLDIITEISEKTNLLALNAAIEAARAGDAGRGFAVVAEEIGKLALQTGSSVKEIGDLVISTNSAVENGNKKVTEAAQVLNLLNSRVKEFETSATRVLGSVLLQENNARDIAQNSNLLTNLNLQIEDAVFEQKRATEEISKTIISISNGTQDVATGSDQLTIVSSEIASQASYLSTQVERFKLN</sequence>
<keyword evidence="6" id="KW-0812">Transmembrane</keyword>
<dbReference type="SMART" id="SM00304">
    <property type="entry name" value="HAMP"/>
    <property type="match status" value="1"/>
</dbReference>
<feature type="transmembrane region" description="Helical" evidence="6">
    <location>
        <begin position="7"/>
        <end position="28"/>
    </location>
</feature>
<feature type="domain" description="HAMP" evidence="8">
    <location>
        <begin position="332"/>
        <end position="384"/>
    </location>
</feature>
<feature type="domain" description="Methyl-accepting transducer" evidence="7">
    <location>
        <begin position="389"/>
        <end position="653"/>
    </location>
</feature>
<dbReference type="InterPro" id="IPR004089">
    <property type="entry name" value="MCPsignal_dom"/>
</dbReference>
<keyword evidence="10" id="KW-1185">Reference proteome</keyword>
<dbReference type="PROSITE" id="PS50111">
    <property type="entry name" value="CHEMOTAXIS_TRANSDUC_2"/>
    <property type="match status" value="1"/>
</dbReference>
<keyword evidence="2 4" id="KW-0807">Transducer</keyword>
<evidence type="ECO:0000313" key="9">
    <source>
        <dbReference type="EMBL" id="TGK95220.1"/>
    </source>
</evidence>
<comment type="caution">
    <text evidence="9">The sequence shown here is derived from an EMBL/GenBank/DDBJ whole genome shotgun (WGS) entry which is preliminary data.</text>
</comment>
<dbReference type="Proteomes" id="UP000297891">
    <property type="component" value="Unassembled WGS sequence"/>
</dbReference>
<reference evidence="9" key="1">
    <citation type="journal article" date="2019" name="PLoS Negl. Trop. Dis.">
        <title>Revisiting the worldwide diversity of Leptospira species in the environment.</title>
        <authorList>
            <person name="Vincent A.T."/>
            <person name="Schiettekatte O."/>
            <person name="Bourhy P."/>
            <person name="Veyrier F.J."/>
            <person name="Picardeau M."/>
        </authorList>
    </citation>
    <scope>NUCLEOTIDE SEQUENCE [LARGE SCALE GENOMIC DNA]</scope>
    <source>
        <strain evidence="9">201800277</strain>
    </source>
</reference>
<proteinExistence type="inferred from homology"/>
<dbReference type="PANTHER" id="PTHR32089">
    <property type="entry name" value="METHYL-ACCEPTING CHEMOTAXIS PROTEIN MCPB"/>
    <property type="match status" value="1"/>
</dbReference>
<dbReference type="Pfam" id="PF22673">
    <property type="entry name" value="MCP-like_PDC_1"/>
    <property type="match status" value="1"/>
</dbReference>
<dbReference type="Pfam" id="PF00015">
    <property type="entry name" value="MCPsignal"/>
    <property type="match status" value="1"/>
</dbReference>
<evidence type="ECO:0000256" key="2">
    <source>
        <dbReference type="ARBA" id="ARBA00023224"/>
    </source>
</evidence>
<evidence type="ECO:0000256" key="6">
    <source>
        <dbReference type="SAM" id="Phobius"/>
    </source>
</evidence>
<comment type="similarity">
    <text evidence="3">Belongs to the methyl-accepting chemotaxis (MCP) protein family.</text>
</comment>
<organism evidence="9 10">
    <name type="scientific">Leptospira brenneri</name>
    <dbReference type="NCBI Taxonomy" id="2023182"/>
    <lineage>
        <taxon>Bacteria</taxon>
        <taxon>Pseudomonadati</taxon>
        <taxon>Spirochaetota</taxon>
        <taxon>Spirochaetia</taxon>
        <taxon>Leptospirales</taxon>
        <taxon>Leptospiraceae</taxon>
        <taxon>Leptospira</taxon>
    </lineage>
</organism>
<dbReference type="EMBL" id="RQFP01000001">
    <property type="protein sequence ID" value="TGK95220.1"/>
    <property type="molecule type" value="Genomic_DNA"/>
</dbReference>
<accession>A0A2M9Y0A4</accession>
<dbReference type="CDD" id="cd12913">
    <property type="entry name" value="PDC1_MCP_like"/>
    <property type="match status" value="1"/>
</dbReference>
<dbReference type="GO" id="GO:0016020">
    <property type="term" value="C:membrane"/>
    <property type="evidence" value="ECO:0007669"/>
    <property type="project" value="UniProtKB-SubCell"/>
</dbReference>
<name>A0A2M9Y0A4_9LEPT</name>
<dbReference type="GO" id="GO:0007165">
    <property type="term" value="P:signal transduction"/>
    <property type="evidence" value="ECO:0007669"/>
    <property type="project" value="UniProtKB-KW"/>
</dbReference>
<comment type="subcellular location">
    <subcellularLocation>
        <location evidence="1">Membrane</location>
    </subcellularLocation>
</comment>
<dbReference type="Gene3D" id="3.30.450.20">
    <property type="entry name" value="PAS domain"/>
    <property type="match status" value="1"/>
</dbReference>
<dbReference type="RefSeq" id="WP_100791097.1">
    <property type="nucleotide sequence ID" value="NZ_NPDQ01000005.1"/>
</dbReference>
<dbReference type="SMART" id="SM00283">
    <property type="entry name" value="MA"/>
    <property type="match status" value="1"/>
</dbReference>
<dbReference type="PANTHER" id="PTHR32089:SF112">
    <property type="entry name" value="LYSOZYME-LIKE PROTEIN-RELATED"/>
    <property type="match status" value="1"/>
</dbReference>
<feature type="compositionally biased region" description="Polar residues" evidence="5">
    <location>
        <begin position="398"/>
        <end position="414"/>
    </location>
</feature>
<dbReference type="AlphaFoldDB" id="A0A2M9Y0A4"/>
<dbReference type="GO" id="GO:0006935">
    <property type="term" value="P:chemotaxis"/>
    <property type="evidence" value="ECO:0007669"/>
    <property type="project" value="UniProtKB-ARBA"/>
</dbReference>
<feature type="region of interest" description="Disordered" evidence="5">
    <location>
        <begin position="398"/>
        <end position="423"/>
    </location>
</feature>
<dbReference type="Gene3D" id="1.10.287.950">
    <property type="entry name" value="Methyl-accepting chemotaxis protein"/>
    <property type="match status" value="1"/>
</dbReference>
<keyword evidence="6" id="KW-1133">Transmembrane helix</keyword>
<evidence type="ECO:0000259" key="8">
    <source>
        <dbReference type="PROSITE" id="PS50885"/>
    </source>
</evidence>
<dbReference type="CDD" id="cd06225">
    <property type="entry name" value="HAMP"/>
    <property type="match status" value="1"/>
</dbReference>
<dbReference type="InterPro" id="IPR003660">
    <property type="entry name" value="HAMP_dom"/>
</dbReference>
<keyword evidence="6" id="KW-0472">Membrane</keyword>
<protein>
    <submittedName>
        <fullName evidence="9">Methyl-accepting chemotaxis protein</fullName>
    </submittedName>
</protein>
<gene>
    <name evidence="9" type="ORF">EHQ30_00830</name>
</gene>
<evidence type="ECO:0000313" key="10">
    <source>
        <dbReference type="Proteomes" id="UP000297891"/>
    </source>
</evidence>
<dbReference type="OrthoDB" id="343970at2"/>
<evidence type="ECO:0000256" key="3">
    <source>
        <dbReference type="ARBA" id="ARBA00029447"/>
    </source>
</evidence>
<evidence type="ECO:0000259" key="7">
    <source>
        <dbReference type="PROSITE" id="PS50111"/>
    </source>
</evidence>
<dbReference type="FunFam" id="1.10.287.950:FF:000001">
    <property type="entry name" value="Methyl-accepting chemotaxis sensory transducer"/>
    <property type="match status" value="1"/>
</dbReference>
<evidence type="ECO:0000256" key="1">
    <source>
        <dbReference type="ARBA" id="ARBA00004370"/>
    </source>
</evidence>
<dbReference type="SUPFAM" id="SSF58104">
    <property type="entry name" value="Methyl-accepting chemotaxis protein (MCP) signaling domain"/>
    <property type="match status" value="1"/>
</dbReference>
<evidence type="ECO:0000256" key="4">
    <source>
        <dbReference type="PROSITE-ProRule" id="PRU00284"/>
    </source>
</evidence>
<evidence type="ECO:0000256" key="5">
    <source>
        <dbReference type="SAM" id="MobiDB-lite"/>
    </source>
</evidence>